<keyword evidence="3" id="KW-0418">Kinase</keyword>
<proteinExistence type="inferred from homology"/>
<dbReference type="GO" id="GO:0004340">
    <property type="term" value="F:glucokinase activity"/>
    <property type="evidence" value="ECO:0007669"/>
    <property type="project" value="UniProtKB-EC"/>
</dbReference>
<reference evidence="3 4" key="1">
    <citation type="submission" date="2019-02" db="EMBL/GenBank/DDBJ databases">
        <title>Deep-cultivation of Planctomycetes and their phenomic and genomic characterization uncovers novel biology.</title>
        <authorList>
            <person name="Wiegand S."/>
            <person name="Jogler M."/>
            <person name="Boedeker C."/>
            <person name="Pinto D."/>
            <person name="Vollmers J."/>
            <person name="Rivas-Marin E."/>
            <person name="Kohn T."/>
            <person name="Peeters S.H."/>
            <person name="Heuer A."/>
            <person name="Rast P."/>
            <person name="Oberbeckmann S."/>
            <person name="Bunk B."/>
            <person name="Jeske O."/>
            <person name="Meyerdierks A."/>
            <person name="Storesund J.E."/>
            <person name="Kallscheuer N."/>
            <person name="Luecker S."/>
            <person name="Lage O.M."/>
            <person name="Pohl T."/>
            <person name="Merkel B.J."/>
            <person name="Hornburger P."/>
            <person name="Mueller R.-W."/>
            <person name="Bruemmer F."/>
            <person name="Labrenz M."/>
            <person name="Spormann A.M."/>
            <person name="Op den Camp H."/>
            <person name="Overmann J."/>
            <person name="Amann R."/>
            <person name="Jetten M.S.M."/>
            <person name="Mascher T."/>
            <person name="Medema M.H."/>
            <person name="Devos D.P."/>
            <person name="Kaster A.-K."/>
            <person name="Ovreas L."/>
            <person name="Rohde M."/>
            <person name="Galperin M.Y."/>
            <person name="Jogler C."/>
        </authorList>
    </citation>
    <scope>NUCLEOTIDE SEQUENCE [LARGE SCALE GENOMIC DNA]</scope>
    <source>
        <strain evidence="3 4">Mal33</strain>
    </source>
</reference>
<dbReference type="Pfam" id="PF00480">
    <property type="entry name" value="ROK"/>
    <property type="match status" value="1"/>
</dbReference>
<evidence type="ECO:0000256" key="1">
    <source>
        <dbReference type="ARBA" id="ARBA00006479"/>
    </source>
</evidence>
<evidence type="ECO:0000256" key="2">
    <source>
        <dbReference type="SAM" id="MobiDB-lite"/>
    </source>
</evidence>
<keyword evidence="4" id="KW-1185">Reference proteome</keyword>
<name>A0A518IMR8_9BACT</name>
<dbReference type="InterPro" id="IPR043129">
    <property type="entry name" value="ATPase_NBD"/>
</dbReference>
<keyword evidence="3" id="KW-0808">Transferase</keyword>
<sequence>MADTDKKKWIGFDLGGTKMLAVVYDHDLKPLGRRRRRTKGNSGAESVIERIIGAIERAMEETDTKVEEIAGIGIGCPGPVDPNTGLVHVCVNLGWENVNIGKILHKQFGCPVHVLNDVDAGVYGEYVDGAAKKSRCTVGIFPGTGIGGGCVYEDTILHGADISCMEIGHTRISSGSRTSGYDLSGTLEAEASRLAIAAEAAKAAYRGMAPHLYKETGMDLSEIRSGALADSVKHGDTEVKELIEEASRTIGLAVVNIVHLLAPDTIVMGGGLVEAMPDLIIGTVTRTAKKSVLAPYKNRFRVVQAELGDDAAVLGAAAWARKRTPVAPTAAPEPPPAEPTPAEPNPPAAT</sequence>
<gene>
    <name evidence="3" type="primary">glcK_1</name>
    <name evidence="3" type="ORF">Mal33_03410</name>
</gene>
<dbReference type="Gene3D" id="3.30.420.40">
    <property type="match status" value="2"/>
</dbReference>
<dbReference type="PANTHER" id="PTHR18964:SF149">
    <property type="entry name" value="BIFUNCTIONAL UDP-N-ACETYLGLUCOSAMINE 2-EPIMERASE_N-ACETYLMANNOSAMINE KINASE"/>
    <property type="match status" value="1"/>
</dbReference>
<dbReference type="SUPFAM" id="SSF53067">
    <property type="entry name" value="Actin-like ATPase domain"/>
    <property type="match status" value="1"/>
</dbReference>
<dbReference type="CDD" id="cd23763">
    <property type="entry name" value="ASKHA_ATPase_ROK"/>
    <property type="match status" value="1"/>
</dbReference>
<dbReference type="EC" id="2.7.1.2" evidence="3"/>
<protein>
    <submittedName>
        <fullName evidence="3">Glucokinase</fullName>
        <ecNumber evidence="3">2.7.1.2</ecNumber>
    </submittedName>
</protein>
<feature type="region of interest" description="Disordered" evidence="2">
    <location>
        <begin position="323"/>
        <end position="350"/>
    </location>
</feature>
<dbReference type="AlphaFoldDB" id="A0A518IMR8"/>
<dbReference type="InterPro" id="IPR000600">
    <property type="entry name" value="ROK"/>
</dbReference>
<accession>A0A518IMR8</accession>
<dbReference type="RefSeq" id="WP_145281917.1">
    <property type="nucleotide sequence ID" value="NZ_CP036318.1"/>
</dbReference>
<feature type="compositionally biased region" description="Pro residues" evidence="2">
    <location>
        <begin position="331"/>
        <end position="350"/>
    </location>
</feature>
<dbReference type="Proteomes" id="UP000316770">
    <property type="component" value="Chromosome"/>
</dbReference>
<evidence type="ECO:0000313" key="3">
    <source>
        <dbReference type="EMBL" id="QDV54387.1"/>
    </source>
</evidence>
<comment type="similarity">
    <text evidence="1">Belongs to the ROK (NagC/XylR) family.</text>
</comment>
<organism evidence="3 4">
    <name type="scientific">Rosistilla oblonga</name>
    <dbReference type="NCBI Taxonomy" id="2527990"/>
    <lineage>
        <taxon>Bacteria</taxon>
        <taxon>Pseudomonadati</taxon>
        <taxon>Planctomycetota</taxon>
        <taxon>Planctomycetia</taxon>
        <taxon>Pirellulales</taxon>
        <taxon>Pirellulaceae</taxon>
        <taxon>Rosistilla</taxon>
    </lineage>
</organism>
<dbReference type="EMBL" id="CP036318">
    <property type="protein sequence ID" value="QDV54387.1"/>
    <property type="molecule type" value="Genomic_DNA"/>
</dbReference>
<dbReference type="PANTHER" id="PTHR18964">
    <property type="entry name" value="ROK (REPRESSOR, ORF, KINASE) FAMILY"/>
    <property type="match status" value="1"/>
</dbReference>
<evidence type="ECO:0000313" key="4">
    <source>
        <dbReference type="Proteomes" id="UP000316770"/>
    </source>
</evidence>